<proteinExistence type="predicted"/>
<comment type="caution">
    <text evidence="2">The sequence shown here is derived from an EMBL/GenBank/DDBJ whole genome shotgun (WGS) entry which is preliminary data.</text>
</comment>
<dbReference type="PANTHER" id="PTHR35986:SF1">
    <property type="entry name" value="OS10G0430800 PROTEIN"/>
    <property type="match status" value="1"/>
</dbReference>
<feature type="region of interest" description="Disordered" evidence="1">
    <location>
        <begin position="160"/>
        <end position="192"/>
    </location>
</feature>
<reference evidence="2" key="1">
    <citation type="submission" date="2024-03" db="EMBL/GenBank/DDBJ databases">
        <title>WGS assembly of Saponaria officinalis var. Norfolk2.</title>
        <authorList>
            <person name="Jenkins J."/>
            <person name="Shu S."/>
            <person name="Grimwood J."/>
            <person name="Barry K."/>
            <person name="Goodstein D."/>
            <person name="Schmutz J."/>
            <person name="Leebens-Mack J."/>
            <person name="Osbourn A."/>
        </authorList>
    </citation>
    <scope>NUCLEOTIDE SEQUENCE [LARGE SCALE GENOMIC DNA]</scope>
    <source>
        <strain evidence="2">JIC</strain>
    </source>
</reference>
<feature type="compositionally biased region" description="Basic residues" evidence="1">
    <location>
        <begin position="240"/>
        <end position="254"/>
    </location>
</feature>
<dbReference type="AlphaFoldDB" id="A0AAW1GS22"/>
<dbReference type="EMBL" id="JBDFQZ010000014">
    <property type="protein sequence ID" value="KAK9664327.1"/>
    <property type="molecule type" value="Genomic_DNA"/>
</dbReference>
<gene>
    <name evidence="2" type="ORF">RND81_14G033700</name>
</gene>
<organism evidence="2 3">
    <name type="scientific">Saponaria officinalis</name>
    <name type="common">Common soapwort</name>
    <name type="synonym">Lychnis saponaria</name>
    <dbReference type="NCBI Taxonomy" id="3572"/>
    <lineage>
        <taxon>Eukaryota</taxon>
        <taxon>Viridiplantae</taxon>
        <taxon>Streptophyta</taxon>
        <taxon>Embryophyta</taxon>
        <taxon>Tracheophyta</taxon>
        <taxon>Spermatophyta</taxon>
        <taxon>Magnoliopsida</taxon>
        <taxon>eudicotyledons</taxon>
        <taxon>Gunneridae</taxon>
        <taxon>Pentapetalae</taxon>
        <taxon>Caryophyllales</taxon>
        <taxon>Caryophyllaceae</taxon>
        <taxon>Caryophylleae</taxon>
        <taxon>Saponaria</taxon>
    </lineage>
</organism>
<protein>
    <submittedName>
        <fullName evidence="2">Uncharacterized protein</fullName>
    </submittedName>
</protein>
<dbReference type="Proteomes" id="UP001443914">
    <property type="component" value="Unassembled WGS sequence"/>
</dbReference>
<sequence>MIVLIQELFQNLLSKNGHDKITKDEWAFFLNWRATALRSAVAGGSCATGFVYFASRKLFRLNRINRFSLAAGSGIITGLWRIQESYKRCAEEILGLDGSRMQHEFKNLVLQRYGDNPHKMKMLSKYFYGEEVYSDSNPEYPRLIYRQRHVFMENPKVSNDEVYGGSDIDEPQQNHHQSSSDRNSLKLKGPSKEIKQVRINPGISTYGYGDPLEVLFGFALEEETEQPDASGDAAKVQGRNQKKLRRRQRIRQRHRESLSLGQPQLFS</sequence>
<accession>A0AAW1GS22</accession>
<evidence type="ECO:0000256" key="1">
    <source>
        <dbReference type="SAM" id="MobiDB-lite"/>
    </source>
</evidence>
<feature type="region of interest" description="Disordered" evidence="1">
    <location>
        <begin position="223"/>
        <end position="267"/>
    </location>
</feature>
<keyword evidence="3" id="KW-1185">Reference proteome</keyword>
<evidence type="ECO:0000313" key="2">
    <source>
        <dbReference type="EMBL" id="KAK9664327.1"/>
    </source>
</evidence>
<dbReference type="PANTHER" id="PTHR35986">
    <property type="entry name" value="EXPRESSED PROTEIN"/>
    <property type="match status" value="1"/>
</dbReference>
<name>A0AAW1GS22_SAPOF</name>
<evidence type="ECO:0000313" key="3">
    <source>
        <dbReference type="Proteomes" id="UP001443914"/>
    </source>
</evidence>